<comment type="similarity">
    <text evidence="2">Belongs to the glycosyl hydrolase 5 (cellulase A) family.</text>
</comment>
<evidence type="ECO:0000256" key="6">
    <source>
        <dbReference type="ARBA" id="ARBA00022968"/>
    </source>
</evidence>
<reference evidence="19" key="1">
    <citation type="journal article" date="2023" name="Mol. Phylogenet. Evol.">
        <title>Genome-scale phylogeny and comparative genomics of the fungal order Sordariales.</title>
        <authorList>
            <person name="Hensen N."/>
            <person name="Bonometti L."/>
            <person name="Westerberg I."/>
            <person name="Brannstrom I.O."/>
            <person name="Guillou S."/>
            <person name="Cros-Aarteil S."/>
            <person name="Calhoun S."/>
            <person name="Haridas S."/>
            <person name="Kuo A."/>
            <person name="Mondo S."/>
            <person name="Pangilinan J."/>
            <person name="Riley R."/>
            <person name="LaButti K."/>
            <person name="Andreopoulos B."/>
            <person name="Lipzen A."/>
            <person name="Chen C."/>
            <person name="Yan M."/>
            <person name="Daum C."/>
            <person name="Ng V."/>
            <person name="Clum A."/>
            <person name="Steindorff A."/>
            <person name="Ohm R.A."/>
            <person name="Martin F."/>
            <person name="Silar P."/>
            <person name="Natvig D.O."/>
            <person name="Lalanne C."/>
            <person name="Gautier V."/>
            <person name="Ament-Velasquez S.L."/>
            <person name="Kruys A."/>
            <person name="Hutchinson M.I."/>
            <person name="Powell A.J."/>
            <person name="Barry K."/>
            <person name="Miller A.N."/>
            <person name="Grigoriev I.V."/>
            <person name="Debuchy R."/>
            <person name="Gladieux P."/>
            <person name="Hiltunen Thoren M."/>
            <person name="Johannesson H."/>
        </authorList>
    </citation>
    <scope>NUCLEOTIDE SEQUENCE</scope>
    <source>
        <strain evidence="19">CBS 892.96</strain>
    </source>
</reference>
<keyword evidence="9" id="KW-0325">Glycoprotein</keyword>
<reference evidence="19" key="2">
    <citation type="submission" date="2023-05" db="EMBL/GenBank/DDBJ databases">
        <authorList>
            <consortium name="Lawrence Berkeley National Laboratory"/>
            <person name="Steindorff A."/>
            <person name="Hensen N."/>
            <person name="Bonometti L."/>
            <person name="Westerberg I."/>
            <person name="Brannstrom I.O."/>
            <person name="Guillou S."/>
            <person name="Cros-Aarteil S."/>
            <person name="Calhoun S."/>
            <person name="Haridas S."/>
            <person name="Kuo A."/>
            <person name="Mondo S."/>
            <person name="Pangilinan J."/>
            <person name="Riley R."/>
            <person name="Labutti K."/>
            <person name="Andreopoulos B."/>
            <person name="Lipzen A."/>
            <person name="Chen C."/>
            <person name="Yanf M."/>
            <person name="Daum C."/>
            <person name="Ng V."/>
            <person name="Clum A."/>
            <person name="Ohm R."/>
            <person name="Martin F."/>
            <person name="Silar P."/>
            <person name="Natvig D."/>
            <person name="Lalanne C."/>
            <person name="Gautier V."/>
            <person name="Ament-Velasquez S.L."/>
            <person name="Kruys A."/>
            <person name="Hutchinson M.I."/>
            <person name="Powell A.J."/>
            <person name="Barry K."/>
            <person name="Miller A.N."/>
            <person name="Grigoriev I.V."/>
            <person name="Debuchy R."/>
            <person name="Gladieux P."/>
            <person name="Thoren M.H."/>
            <person name="Johannesson H."/>
        </authorList>
    </citation>
    <scope>NUCLEOTIDE SEQUENCE</scope>
    <source>
        <strain evidence="19">CBS 892.96</strain>
    </source>
</reference>
<dbReference type="GO" id="GO:0005576">
    <property type="term" value="C:extracellular region"/>
    <property type="evidence" value="ECO:0007669"/>
    <property type="project" value="TreeGrafter"/>
</dbReference>
<evidence type="ECO:0000256" key="9">
    <source>
        <dbReference type="ARBA" id="ARBA00023180"/>
    </source>
</evidence>
<keyword evidence="10" id="KW-0326">Glycosidase</keyword>
<evidence type="ECO:0000256" key="15">
    <source>
        <dbReference type="ARBA" id="ARBA00041260"/>
    </source>
</evidence>
<evidence type="ECO:0000256" key="11">
    <source>
        <dbReference type="ARBA" id="ARBA00023316"/>
    </source>
</evidence>
<feature type="compositionally biased region" description="Basic and acidic residues" evidence="16">
    <location>
        <begin position="125"/>
        <end position="141"/>
    </location>
</feature>
<proteinExistence type="inferred from homology"/>
<comment type="function">
    <text evidence="13">Glucosidase involved in the degradation of cellulosic biomass. Active on lichenan.</text>
</comment>
<dbReference type="Pfam" id="PF00150">
    <property type="entry name" value="Cellulase"/>
    <property type="match status" value="1"/>
</dbReference>
<comment type="subcellular location">
    <subcellularLocation>
        <location evidence="1">Cell membrane</location>
        <topology evidence="1">Single-pass type II membrane protein</topology>
    </subcellularLocation>
</comment>
<evidence type="ECO:0000256" key="16">
    <source>
        <dbReference type="SAM" id="MobiDB-lite"/>
    </source>
</evidence>
<evidence type="ECO:0000256" key="12">
    <source>
        <dbReference type="ARBA" id="ARBA00036824"/>
    </source>
</evidence>
<name>A0AAN6W375_9PEZI</name>
<dbReference type="InterPro" id="IPR017853">
    <property type="entry name" value="GH"/>
</dbReference>
<dbReference type="GO" id="GO:0005886">
    <property type="term" value="C:plasma membrane"/>
    <property type="evidence" value="ECO:0007669"/>
    <property type="project" value="UniProtKB-SubCell"/>
</dbReference>
<feature type="transmembrane region" description="Helical" evidence="17">
    <location>
        <begin position="315"/>
        <end position="337"/>
    </location>
</feature>
<dbReference type="Gene3D" id="3.20.20.80">
    <property type="entry name" value="Glycosidases"/>
    <property type="match status" value="1"/>
</dbReference>
<feature type="region of interest" description="Disordered" evidence="16">
    <location>
        <begin position="1"/>
        <end position="226"/>
    </location>
</feature>
<keyword evidence="3" id="KW-1003">Cell membrane</keyword>
<feature type="compositionally biased region" description="Pro residues" evidence="16">
    <location>
        <begin position="115"/>
        <end position="124"/>
    </location>
</feature>
<dbReference type="PANTHER" id="PTHR31297">
    <property type="entry name" value="GLUCAN ENDO-1,6-BETA-GLUCOSIDASE B"/>
    <property type="match status" value="1"/>
</dbReference>
<dbReference type="SUPFAM" id="SSF51445">
    <property type="entry name" value="(Trans)glycosidases"/>
    <property type="match status" value="1"/>
</dbReference>
<evidence type="ECO:0000256" key="17">
    <source>
        <dbReference type="SAM" id="Phobius"/>
    </source>
</evidence>
<evidence type="ECO:0000256" key="8">
    <source>
        <dbReference type="ARBA" id="ARBA00023136"/>
    </source>
</evidence>
<keyword evidence="8 17" id="KW-0472">Membrane</keyword>
<evidence type="ECO:0000313" key="19">
    <source>
        <dbReference type="EMBL" id="KAK4174584.1"/>
    </source>
</evidence>
<feature type="domain" description="Glycoside hydrolase family 5" evidence="18">
    <location>
        <begin position="485"/>
        <end position="718"/>
    </location>
</feature>
<feature type="compositionally biased region" description="Basic and acidic residues" evidence="16">
    <location>
        <begin position="27"/>
        <end position="43"/>
    </location>
</feature>
<dbReference type="Proteomes" id="UP001302321">
    <property type="component" value="Unassembled WGS sequence"/>
</dbReference>
<evidence type="ECO:0000256" key="10">
    <source>
        <dbReference type="ARBA" id="ARBA00023295"/>
    </source>
</evidence>
<feature type="compositionally biased region" description="Low complexity" evidence="16">
    <location>
        <begin position="71"/>
        <end position="87"/>
    </location>
</feature>
<feature type="compositionally biased region" description="Basic residues" evidence="16">
    <location>
        <begin position="14"/>
        <end position="24"/>
    </location>
</feature>
<evidence type="ECO:0000256" key="13">
    <source>
        <dbReference type="ARBA" id="ARBA00037126"/>
    </source>
</evidence>
<feature type="compositionally biased region" description="Basic and acidic residues" evidence="16">
    <location>
        <begin position="197"/>
        <end position="214"/>
    </location>
</feature>
<feature type="compositionally biased region" description="Basic and acidic residues" evidence="16">
    <location>
        <begin position="157"/>
        <end position="182"/>
    </location>
</feature>
<evidence type="ECO:0000313" key="20">
    <source>
        <dbReference type="Proteomes" id="UP001302321"/>
    </source>
</evidence>
<evidence type="ECO:0000259" key="18">
    <source>
        <dbReference type="Pfam" id="PF00150"/>
    </source>
</evidence>
<dbReference type="GO" id="GO:0071555">
    <property type="term" value="P:cell wall organization"/>
    <property type="evidence" value="ECO:0007669"/>
    <property type="project" value="UniProtKB-KW"/>
</dbReference>
<keyword evidence="20" id="KW-1185">Reference proteome</keyword>
<protein>
    <recommendedName>
        <fullName evidence="14">glucan 1,3-beta-glucosidase</fullName>
        <ecNumber evidence="14">3.2.1.58</ecNumber>
    </recommendedName>
    <alternativeName>
        <fullName evidence="15">Exo-1,3-beta-glucanase D</fullName>
    </alternativeName>
</protein>
<evidence type="ECO:0000256" key="7">
    <source>
        <dbReference type="ARBA" id="ARBA00022989"/>
    </source>
</evidence>
<comment type="caution">
    <text evidence="19">The sequence shown here is derived from an EMBL/GenBank/DDBJ whole genome shotgun (WGS) entry which is preliminary data.</text>
</comment>
<accession>A0AAN6W375</accession>
<evidence type="ECO:0000256" key="2">
    <source>
        <dbReference type="ARBA" id="ARBA00005641"/>
    </source>
</evidence>
<feature type="region of interest" description="Disordered" evidence="16">
    <location>
        <begin position="340"/>
        <end position="365"/>
    </location>
</feature>
<sequence length="849" mass="95758">MPRDPSTDREARREHRRSTHHRNRPSTNHDRDRDRETDAEREERRRKRRSQSRRPTSTPRGGGGNESDAPSSSQGLSAAALAQLNKANAKDKAKSRSRPTSRQPEERAERRRSRAPPPPGPEPEPGIRDARDLALEWERSRGKGRFAPPEDQEDAEREARRAARRAARERERTRERTRERSKAAGYESVGQGYESGEPDRERRRGRTKGYEKIDGGGGGGLAPKVITVAGPSGERYERDRTKGGRRVVSGAQLEEGIENVRDRKPHRSGLRGGAFMGMHFGGSSEDSMLRAKPQETESDLWRGKPRPWYKQKKKLWWLIGVCTVLLIIIIVVAAVVVPNSGKSEDKRDNGSGGGSSGNSNLGSISPDSIPKDAPSWLNPFVWASTDDFNLTYTTETVGDLPVMGLFTSWDDSARANDNVPPLNKPWGDYSKRPARGVNVGGWLSLEPFITPSLFDYDSRYGIVDEYTLCKYLASRCSSVLEAHYASFVTESTFRDIASAGLDHVRIPFSYWAVQTYDGDPYLFRTSWRYLLRAIEYCRKYGLRVNLDPHGLPGSQNGWNHSGRLGLINWLNGTDGDLNAQRSLDFHDRLSSFFSQPRYRNIISHYGLANEPKMTELSVPAVLDWTTTVSNLIRKNGIPSETIIVFGDGFRGLNNWQGELQSLPNAALDVHQYVIFNEEQIAYNHSQKIRFACQGWTQQTLESMDRSTGFGPTLVAEWSQADTDCAKHLTNVGWGNRWTGTLGPGGARPKDVRPRCPTLDRTCSCEEANAGPERWSEGYKRFLKMFAEAQMESFEKGWGWFYWVWDTEDAAQWSYKKGMAAGVLPKKAYEREFNCDLSKIPSFSDLPETY</sequence>
<dbReference type="EC" id="3.2.1.58" evidence="14"/>
<evidence type="ECO:0000256" key="1">
    <source>
        <dbReference type="ARBA" id="ARBA00004401"/>
    </source>
</evidence>
<dbReference type="EMBL" id="MU866274">
    <property type="protein sequence ID" value="KAK4174584.1"/>
    <property type="molecule type" value="Genomic_DNA"/>
</dbReference>
<dbReference type="InterPro" id="IPR050386">
    <property type="entry name" value="Glycosyl_hydrolase_5"/>
</dbReference>
<evidence type="ECO:0000256" key="3">
    <source>
        <dbReference type="ARBA" id="ARBA00022475"/>
    </source>
</evidence>
<dbReference type="GO" id="GO:0004338">
    <property type="term" value="F:glucan exo-1,3-beta-glucosidase activity"/>
    <property type="evidence" value="ECO:0007669"/>
    <property type="project" value="UniProtKB-EC"/>
</dbReference>
<evidence type="ECO:0000256" key="5">
    <source>
        <dbReference type="ARBA" id="ARBA00022801"/>
    </source>
</evidence>
<dbReference type="AlphaFoldDB" id="A0AAN6W375"/>
<dbReference type="PANTHER" id="PTHR31297:SF34">
    <property type="entry name" value="GLUCAN 1,3-BETA-GLUCOSIDASE 2"/>
    <property type="match status" value="1"/>
</dbReference>
<keyword evidence="6" id="KW-0735">Signal-anchor</keyword>
<dbReference type="FunFam" id="3.20.20.80:FF:000033">
    <property type="entry name" value="Glucan 1,3-beta-glucosidase A"/>
    <property type="match status" value="1"/>
</dbReference>
<comment type="catalytic activity">
    <reaction evidence="12">
        <text>Successive hydrolysis of beta-D-glucose units from the non-reducing ends of (1-&gt;3)-beta-D-glucans, releasing alpha-glucose.</text>
        <dbReference type="EC" id="3.2.1.58"/>
    </reaction>
</comment>
<evidence type="ECO:0000256" key="14">
    <source>
        <dbReference type="ARBA" id="ARBA00038929"/>
    </source>
</evidence>
<keyword evidence="11" id="KW-0961">Cell wall biogenesis/degradation</keyword>
<keyword evidence="7 17" id="KW-1133">Transmembrane helix</keyword>
<gene>
    <name evidence="19" type="ORF">QBC36DRAFT_37857</name>
</gene>
<feature type="compositionally biased region" description="Basic and acidic residues" evidence="16">
    <location>
        <begin position="1"/>
        <end position="13"/>
    </location>
</feature>
<evidence type="ECO:0000256" key="4">
    <source>
        <dbReference type="ARBA" id="ARBA00022692"/>
    </source>
</evidence>
<organism evidence="19 20">
    <name type="scientific">Triangularia setosa</name>
    <dbReference type="NCBI Taxonomy" id="2587417"/>
    <lineage>
        <taxon>Eukaryota</taxon>
        <taxon>Fungi</taxon>
        <taxon>Dikarya</taxon>
        <taxon>Ascomycota</taxon>
        <taxon>Pezizomycotina</taxon>
        <taxon>Sordariomycetes</taxon>
        <taxon>Sordariomycetidae</taxon>
        <taxon>Sordariales</taxon>
        <taxon>Podosporaceae</taxon>
        <taxon>Triangularia</taxon>
    </lineage>
</organism>
<keyword evidence="4 17" id="KW-0812">Transmembrane</keyword>
<dbReference type="GO" id="GO:0009251">
    <property type="term" value="P:glucan catabolic process"/>
    <property type="evidence" value="ECO:0007669"/>
    <property type="project" value="TreeGrafter"/>
</dbReference>
<keyword evidence="5 19" id="KW-0378">Hydrolase</keyword>
<dbReference type="GO" id="GO:0009986">
    <property type="term" value="C:cell surface"/>
    <property type="evidence" value="ECO:0007669"/>
    <property type="project" value="TreeGrafter"/>
</dbReference>
<dbReference type="InterPro" id="IPR001547">
    <property type="entry name" value="Glyco_hydro_5"/>
</dbReference>